<sequence length="1225" mass="129384">MILLKRSKSMKHNRQFEYSVFFIIVFCLSSFLIGCSKLENKFKNWIPLDNNPASPKVLYSIPSPGQTGVLRDQKIVMTFNKPIDEQSCIGAFSVQPGVTGLFEINGSTLTFTPNKRWQGGITYLVNLSNRCEDQEGRDLEKPYSISFSVSTDVLPPDVTSIGGRKNTTGCLNTDPILDFVNFRNNFYSTTDVCVNTPIVVNFTKPMDRGTVESNFLTVPQMVGSFVWSNNNTVLTFTPRDVLTTGLTYVLTISQTAQDTSENPLGKNVSASFTVGTEIVKPQILMQDGYIQNAAGCSPGVLASTLFPGGLFNAVGLCTGIVPGFQSSPIIIDFSEAMNLTTTDSNVNISPNINGIKTWSASPNGACGSTGPCGTTSRFTFTPVTPWQHSVTYTVAVSGNSTDIAGNPVGQNYSFSFTVGQDFQIPRVIFQDGFINTGAGCAPGTLASLLDPINGLRDKTGVCSGLSPASANTPIFVHFSESMIQSTIENALSISPNIVGTKTWLTSGNALCGSTGPCGNGSLLVFTPSQDWQNTTYTVSIPGSAMDLDGNTLGSSYSFSFTFGIDLLPPRMDFTTGPLLSDLAPACGNLGLTAIPNLTTNICNQTNGTKFRVRFNEPMDQAATTNAFSLSPSVAGLLTWPSPTELLFTPSQNLNLFAQYKLTISTAAKDLAGNAMVSEFISFFTTGNGGPVNNTPPTVLNVLSDVATGPGGCDGGMDDSLSASFVTNVCTDNVGAGQGASFEIIFSKNMNQNVTSQSFSISPNVSGLISWTSPTTLRFIAAQSLNPNTQYVISINQNATDSGGIQIQNGYVLYFLSSPLGGFPAVNSIDVFSGTPTNCQAGLGIVTNVLAATVNNACTGNAAVNPIVITFSEPMNSSSLRSGFSISPAVTGQFSFPTANQMIFTPDVAFQYGKRYNLSLATSVTNTSGKGLKNPVNATFVVGALDSSQPVVAGIDFEIDGDGDNCGAVPNDVLNTQSGTLTNNVCTGIPIVIHFNEPMDPASTQSALSVSPSANFAITFAGNDMTLTPLIALNGKQNYTLTISTSAKDLAGNSLQNSFSLIFKTENNSPQVTAIGRGNQVNCNSLAVTTGCWWQTGTPFLPASSYSFAPGLQACPADSTSDNIVIVFNQPMNTVSTVNAVTITAVSQVPNSASSIYKGKWTWSDSDRVLTISMTDAGLACGFDILFNTGIGGANYPLYLIQIDQSATNANGTALSSQFSFFFESN</sequence>
<evidence type="ECO:0000313" key="5">
    <source>
        <dbReference type="Proteomes" id="UP000033961"/>
    </source>
</evidence>
<evidence type="ECO:0000259" key="3">
    <source>
        <dbReference type="Pfam" id="PF13205"/>
    </source>
</evidence>
<feature type="domain" description="SbsA Ig-like" evidence="3">
    <location>
        <begin position="469"/>
        <end position="561"/>
    </location>
</feature>
<feature type="domain" description="SbsA Ig-like" evidence="3">
    <location>
        <begin position="598"/>
        <end position="685"/>
    </location>
</feature>
<dbReference type="Pfam" id="PF13205">
    <property type="entry name" value="Big_5"/>
    <property type="match status" value="7"/>
</dbReference>
<name>A0A2P1QTW7_9LEPT</name>
<accession>A0A2P1QTW7</accession>
<dbReference type="Gene3D" id="2.60.40.1220">
    <property type="match status" value="1"/>
</dbReference>
<dbReference type="EMBL" id="CP027843">
    <property type="protein sequence ID" value="AVQ12341.1"/>
    <property type="molecule type" value="Genomic_DNA"/>
</dbReference>
<keyword evidence="1" id="KW-0732">Signal</keyword>
<gene>
    <name evidence="4" type="ORF">XB16_2014</name>
</gene>
<dbReference type="PROSITE" id="PS51257">
    <property type="entry name" value="PROKAR_LIPOPROTEIN"/>
    <property type="match status" value="1"/>
</dbReference>
<dbReference type="Proteomes" id="UP000033961">
    <property type="component" value="Chromosome I"/>
</dbReference>
<feature type="domain" description="SbsA Ig-like" evidence="3">
    <location>
        <begin position="972"/>
        <end position="1064"/>
    </location>
</feature>
<feature type="transmembrane region" description="Helical" evidence="2">
    <location>
        <begin position="16"/>
        <end position="34"/>
    </location>
</feature>
<proteinExistence type="predicted"/>
<keyword evidence="2" id="KW-0472">Membrane</keyword>
<dbReference type="Gene3D" id="2.60.40.3710">
    <property type="match status" value="7"/>
</dbReference>
<feature type="domain" description="SbsA Ig-like" evidence="3">
    <location>
        <begin position="851"/>
        <end position="939"/>
    </location>
</feature>
<reference evidence="4 5" key="1">
    <citation type="journal article" date="2015" name="Genome Announc.">
        <title>Draft Genome Sequences of Leptospira santarosai Strains U160, U164, and U233, Isolated from Asymptomatic Cattle.</title>
        <authorList>
            <person name="Kremer F.S."/>
            <person name="Eslabao M.R."/>
            <person name="Provisor M."/>
            <person name="Woloski R.D."/>
            <person name="Ramires O.V."/>
            <person name="Moreno L.Z."/>
            <person name="Moreno A.M."/>
            <person name="Hamond C."/>
            <person name="Lilenbaum W."/>
            <person name="Dellagostin O.A."/>
        </authorList>
    </citation>
    <scope>NUCLEOTIDE SEQUENCE [LARGE SCALE GENOMIC DNA]</scope>
    <source>
        <strain evidence="4 5">U160</strain>
    </source>
</reference>
<dbReference type="AlphaFoldDB" id="A0A2P1QTW7"/>
<evidence type="ECO:0000313" key="4">
    <source>
        <dbReference type="EMBL" id="AVQ12341.1"/>
    </source>
</evidence>
<dbReference type="InterPro" id="IPR014755">
    <property type="entry name" value="Cu-Rt/internalin_Ig-like"/>
</dbReference>
<feature type="domain" description="SbsA Ig-like" evidence="3">
    <location>
        <begin position="54"/>
        <end position="148"/>
    </location>
</feature>
<feature type="domain" description="SbsA Ig-like" evidence="3">
    <location>
        <begin position="327"/>
        <end position="417"/>
    </location>
</feature>
<evidence type="ECO:0000256" key="1">
    <source>
        <dbReference type="ARBA" id="ARBA00022729"/>
    </source>
</evidence>
<dbReference type="InterPro" id="IPR032812">
    <property type="entry name" value="SbsA_Ig"/>
</dbReference>
<feature type="domain" description="SbsA Ig-like" evidence="3">
    <location>
        <begin position="189"/>
        <end position="273"/>
    </location>
</feature>
<protein>
    <submittedName>
        <fullName evidence="4">Ig-like protein</fullName>
    </submittedName>
</protein>
<keyword evidence="2" id="KW-0812">Transmembrane</keyword>
<keyword evidence="2" id="KW-1133">Transmembrane helix</keyword>
<evidence type="ECO:0000256" key="2">
    <source>
        <dbReference type="SAM" id="Phobius"/>
    </source>
</evidence>
<organism evidence="4 5">
    <name type="scientific">Leptospira santarosai</name>
    <dbReference type="NCBI Taxonomy" id="28183"/>
    <lineage>
        <taxon>Bacteria</taxon>
        <taxon>Pseudomonadati</taxon>
        <taxon>Spirochaetota</taxon>
        <taxon>Spirochaetia</taxon>
        <taxon>Leptospirales</taxon>
        <taxon>Leptospiraceae</taxon>
        <taxon>Leptospira</taxon>
    </lineage>
</organism>